<organism evidence="3 4">
    <name type="scientific">Arenimonas terrae</name>
    <dbReference type="NCBI Taxonomy" id="2546226"/>
    <lineage>
        <taxon>Bacteria</taxon>
        <taxon>Pseudomonadati</taxon>
        <taxon>Pseudomonadota</taxon>
        <taxon>Gammaproteobacteria</taxon>
        <taxon>Lysobacterales</taxon>
        <taxon>Lysobacteraceae</taxon>
        <taxon>Arenimonas</taxon>
    </lineage>
</organism>
<dbReference type="EMBL" id="SMDR01000001">
    <property type="protein sequence ID" value="TNJ34577.1"/>
    <property type="molecule type" value="Genomic_DNA"/>
</dbReference>
<evidence type="ECO:0000256" key="2">
    <source>
        <dbReference type="SAM" id="SignalP"/>
    </source>
</evidence>
<evidence type="ECO:0000313" key="4">
    <source>
        <dbReference type="Proteomes" id="UP000305760"/>
    </source>
</evidence>
<feature type="compositionally biased region" description="Pro residues" evidence="1">
    <location>
        <begin position="388"/>
        <end position="408"/>
    </location>
</feature>
<name>A0A5C4RV88_9GAMM</name>
<dbReference type="RefSeq" id="WP_139445092.1">
    <property type="nucleotide sequence ID" value="NZ_SMDR01000001.1"/>
</dbReference>
<evidence type="ECO:0000313" key="3">
    <source>
        <dbReference type="EMBL" id="TNJ34577.1"/>
    </source>
</evidence>
<dbReference type="Proteomes" id="UP000305760">
    <property type="component" value="Unassembled WGS sequence"/>
</dbReference>
<evidence type="ECO:0000256" key="1">
    <source>
        <dbReference type="SAM" id="MobiDB-lite"/>
    </source>
</evidence>
<gene>
    <name evidence="3" type="ORF">E1B00_01970</name>
</gene>
<keyword evidence="2" id="KW-0732">Signal</keyword>
<feature type="chain" id="PRO_5022808242" evidence="2">
    <location>
        <begin position="30"/>
        <end position="408"/>
    </location>
</feature>
<accession>A0A5C4RV88</accession>
<comment type="caution">
    <text evidence="3">The sequence shown here is derived from an EMBL/GenBank/DDBJ whole genome shotgun (WGS) entry which is preliminary data.</text>
</comment>
<dbReference type="AlphaFoldDB" id="A0A5C4RV88"/>
<dbReference type="OrthoDB" id="6023599at2"/>
<feature type="region of interest" description="Disordered" evidence="1">
    <location>
        <begin position="384"/>
        <end position="408"/>
    </location>
</feature>
<proteinExistence type="predicted"/>
<reference evidence="3 4" key="1">
    <citation type="submission" date="2019-03" db="EMBL/GenBank/DDBJ databases">
        <title>Arenimonas daejeonensis sp. nov., isolated from compost.</title>
        <authorList>
            <person name="Jeon C.O."/>
        </authorList>
    </citation>
    <scope>NUCLEOTIDE SEQUENCE [LARGE SCALE GENOMIC DNA]</scope>
    <source>
        <strain evidence="3 4">R29</strain>
    </source>
</reference>
<keyword evidence="4" id="KW-1185">Reference proteome</keyword>
<sequence length="408" mass="45318">MTRAHAAPRALAFLLALVVPMLFPASASADSWGSPETKVTFSANRQFRVTVTPRPLGGNLAYFQDKIDGVEPAGQRADEAQRTPIARVEQRAERGAWRLIWQRPLVNDVGPVSALLADDASFLVTFDNWHSAGYGDDTIAIYDREGRLVRKLSLEEILPPAYLHHLPRSVSSRWWGGKHRFVNGGRLLELQVVHPDPNYVRNEVRKHAPVRIRLADGTVLPPGGKAWKRAMAEAIPRENQRLADWQELRRLRAMPLAAPASRNTREWRRYLFELRDRIAGDDEPMGGMVLAAPGEDPGFHESPDISDWILGYSPDKPYLGTRYILASPTSDRLAALLVKALRARSPGSMKNARIVFVGTPAEGKQVAEAAEATGAEIEVIDRTAVHPPGEPLPPSPPSEWMPPPARWR</sequence>
<protein>
    <submittedName>
        <fullName evidence="3">Uncharacterized protein</fullName>
    </submittedName>
</protein>
<feature type="signal peptide" evidence="2">
    <location>
        <begin position="1"/>
        <end position="29"/>
    </location>
</feature>